<dbReference type="GO" id="GO:0036440">
    <property type="term" value="F:citrate synthase activity"/>
    <property type="evidence" value="ECO:0007669"/>
    <property type="project" value="UniProtKB-EC"/>
</dbReference>
<dbReference type="InterPro" id="IPR019810">
    <property type="entry name" value="Citrate_synthase_AS"/>
</dbReference>
<dbReference type="AlphaFoldDB" id="A0A2V0P945"/>
<evidence type="ECO:0000256" key="4">
    <source>
        <dbReference type="ARBA" id="ARBA00022679"/>
    </source>
</evidence>
<feature type="active site" evidence="6">
    <location>
        <position position="375"/>
    </location>
</feature>
<dbReference type="EC" id="2.3.3.16" evidence="5"/>
<dbReference type="Proteomes" id="UP000247498">
    <property type="component" value="Unassembled WGS sequence"/>
</dbReference>
<evidence type="ECO:0000313" key="8">
    <source>
        <dbReference type="EMBL" id="GBF96378.1"/>
    </source>
</evidence>
<comment type="caution">
    <text evidence="8">The sequence shown here is derived from an EMBL/GenBank/DDBJ whole genome shotgun (WGS) entry which is preliminary data.</text>
</comment>
<dbReference type="FunFam" id="1.10.230.10:FF:000002">
    <property type="entry name" value="Citrate synthase"/>
    <property type="match status" value="1"/>
</dbReference>
<dbReference type="NCBIfam" id="NF004126">
    <property type="entry name" value="PRK05614.1"/>
    <property type="match status" value="1"/>
</dbReference>
<comment type="catalytic activity">
    <reaction evidence="5">
        <text>oxaloacetate + acetyl-CoA + H2O = citrate + CoA + H(+)</text>
        <dbReference type="Rhea" id="RHEA:16845"/>
        <dbReference type="ChEBI" id="CHEBI:15377"/>
        <dbReference type="ChEBI" id="CHEBI:15378"/>
        <dbReference type="ChEBI" id="CHEBI:16452"/>
        <dbReference type="ChEBI" id="CHEBI:16947"/>
        <dbReference type="ChEBI" id="CHEBI:57287"/>
        <dbReference type="ChEBI" id="CHEBI:57288"/>
        <dbReference type="EC" id="2.3.3.16"/>
    </reaction>
</comment>
<proteinExistence type="inferred from homology"/>
<dbReference type="EMBL" id="BDRX01000079">
    <property type="protein sequence ID" value="GBF96378.1"/>
    <property type="molecule type" value="Genomic_DNA"/>
</dbReference>
<evidence type="ECO:0000256" key="7">
    <source>
        <dbReference type="RuleBase" id="RU000441"/>
    </source>
</evidence>
<evidence type="ECO:0000256" key="2">
    <source>
        <dbReference type="ARBA" id="ARBA00010566"/>
    </source>
</evidence>
<dbReference type="InterPro" id="IPR002020">
    <property type="entry name" value="Citrate_synthase"/>
</dbReference>
<evidence type="ECO:0000256" key="3">
    <source>
        <dbReference type="ARBA" id="ARBA00022532"/>
    </source>
</evidence>
<feature type="active site" evidence="6">
    <location>
        <position position="317"/>
    </location>
</feature>
<keyword evidence="9" id="KW-1185">Reference proteome</keyword>
<keyword evidence="4 5" id="KW-0808">Transferase</keyword>
<reference evidence="8 9" key="1">
    <citation type="journal article" date="2018" name="Sci. Rep.">
        <title>Raphidocelis subcapitata (=Pseudokirchneriella subcapitata) provides an insight into genome evolution and environmental adaptations in the Sphaeropleales.</title>
        <authorList>
            <person name="Suzuki S."/>
            <person name="Yamaguchi H."/>
            <person name="Nakajima N."/>
            <person name="Kawachi M."/>
        </authorList>
    </citation>
    <scope>NUCLEOTIDE SEQUENCE [LARGE SCALE GENOMIC DNA]</scope>
    <source>
        <strain evidence="8 9">NIES-35</strain>
    </source>
</reference>
<dbReference type="InterPro" id="IPR010953">
    <property type="entry name" value="Citrate_synthase_typ-I"/>
</dbReference>
<dbReference type="GO" id="GO:0006099">
    <property type="term" value="P:tricarboxylic acid cycle"/>
    <property type="evidence" value="ECO:0007669"/>
    <property type="project" value="UniProtKB-UniPathway"/>
</dbReference>
<dbReference type="Pfam" id="PF00285">
    <property type="entry name" value="Citrate_synt"/>
    <property type="match status" value="1"/>
</dbReference>
<keyword evidence="3" id="KW-0816">Tricarboxylic acid cycle</keyword>
<dbReference type="PIRSF" id="PIRSF001369">
    <property type="entry name" value="Citrate_synth"/>
    <property type="match status" value="1"/>
</dbReference>
<dbReference type="PROSITE" id="PS00480">
    <property type="entry name" value="CITRATE_SYNTHASE"/>
    <property type="match status" value="1"/>
</dbReference>
<gene>
    <name evidence="8" type="ORF">Rsub_09177</name>
</gene>
<dbReference type="PANTHER" id="PTHR42871">
    <property type="entry name" value="CITRATE SYNTHASE"/>
    <property type="match status" value="1"/>
</dbReference>
<comment type="similarity">
    <text evidence="2 5 7">Belongs to the citrate synthase family.</text>
</comment>
<dbReference type="InParanoid" id="A0A2V0P945"/>
<dbReference type="InterPro" id="IPR016143">
    <property type="entry name" value="Citrate_synth-like_sm_a-sub"/>
</dbReference>
<evidence type="ECO:0000256" key="6">
    <source>
        <dbReference type="PIRSR" id="PIRSR001369-1"/>
    </source>
</evidence>
<dbReference type="STRING" id="307507.A0A2V0P945"/>
<evidence type="ECO:0000256" key="1">
    <source>
        <dbReference type="ARBA" id="ARBA00004751"/>
    </source>
</evidence>
<dbReference type="OrthoDB" id="435022at2759"/>
<evidence type="ECO:0000313" key="9">
    <source>
        <dbReference type="Proteomes" id="UP000247498"/>
    </source>
</evidence>
<dbReference type="PRINTS" id="PR00143">
    <property type="entry name" value="CITRTSNTHASE"/>
</dbReference>
<dbReference type="Gene3D" id="2.20.28.60">
    <property type="match status" value="1"/>
</dbReference>
<dbReference type="SUPFAM" id="SSF48256">
    <property type="entry name" value="Citrate synthase"/>
    <property type="match status" value="1"/>
</dbReference>
<accession>A0A2V0P945</accession>
<dbReference type="NCBIfam" id="TIGR01798">
    <property type="entry name" value="cit_synth_I"/>
    <property type="match status" value="1"/>
</dbReference>
<name>A0A2V0P945_9CHLO</name>
<protein>
    <recommendedName>
        <fullName evidence="5 7">Citrate synthase</fullName>
        <ecNumber evidence="5">2.3.3.16</ecNumber>
    </recommendedName>
</protein>
<comment type="pathway">
    <text evidence="1">Carbohydrate metabolism; tricarboxylic acid cycle; isocitrate from oxaloacetate: step 1/2.</text>
</comment>
<dbReference type="GO" id="GO:0005737">
    <property type="term" value="C:cytoplasm"/>
    <property type="evidence" value="ECO:0007669"/>
    <property type="project" value="InterPro"/>
</dbReference>
<organism evidence="8 9">
    <name type="scientific">Raphidocelis subcapitata</name>
    <dbReference type="NCBI Taxonomy" id="307507"/>
    <lineage>
        <taxon>Eukaryota</taxon>
        <taxon>Viridiplantae</taxon>
        <taxon>Chlorophyta</taxon>
        <taxon>core chlorophytes</taxon>
        <taxon>Chlorophyceae</taxon>
        <taxon>CS clade</taxon>
        <taxon>Sphaeropleales</taxon>
        <taxon>Selenastraceae</taxon>
        <taxon>Raphidocelis</taxon>
    </lineage>
</organism>
<dbReference type="CDD" id="cd06114">
    <property type="entry name" value="EcCS_like"/>
    <property type="match status" value="1"/>
</dbReference>
<dbReference type="Gene3D" id="1.10.230.10">
    <property type="entry name" value="Cytochrome P450-Terp, domain 2"/>
    <property type="match status" value="1"/>
</dbReference>
<sequence length="477" mass="52428">MGATDSAAAANGMNGSHGSVAQVILPDGRTVELPVLKDAAGQTFLDIRALQPSTGVCTFDPGFSSTASCQSAITYIDGNAGVLLYRGVPIEQLADKGDFADSAYLLLHGELPTKIQKRKFEIEIKTHTLVHEQLIQFYKGFKHDAHPMAIMVGVVGALSAFYSSTSEVHDPAQQLRACMRLISKMPTLAALAYKTSRGMPIIYPRNDLSYAENLLYMMHAVPCEPYKAKALETILILHMDHEQNASTSTVRTAGSSQANPFACVASGIAALWGPAHGGANEAVLKMLAEIGTRDRIPQFIAKAKDRNDPFRLMGFGHRVYKTYDPRSKIMKQICEQVLENTGVTHDPLLEIAVELEKIAVHDEYFLKRNLYPNVDFYSGIVLRALDIPVSMYTVIFAVARTVGWVSQWKESMLEAGKITRPRQMYMGQMERPFVSLGRRGDAAVIPGSEDAESLVLEETAMYGGYQRQVKAKAMAHH</sequence>
<dbReference type="UniPathway" id="UPA00223">
    <property type="reaction ID" value="UER00717"/>
</dbReference>
<dbReference type="InterPro" id="IPR024176">
    <property type="entry name" value="Citrate_synthase_bac-typ"/>
</dbReference>
<dbReference type="PANTHER" id="PTHR42871:SF1">
    <property type="entry name" value="CITRATE SYNTHASE"/>
    <property type="match status" value="1"/>
</dbReference>
<dbReference type="InterPro" id="IPR036969">
    <property type="entry name" value="Citrate_synthase_sf"/>
</dbReference>
<evidence type="ECO:0000256" key="5">
    <source>
        <dbReference type="PIRNR" id="PIRNR001369"/>
    </source>
</evidence>
<dbReference type="Gene3D" id="1.10.580.10">
    <property type="entry name" value="Citrate Synthase, domain 1"/>
    <property type="match status" value="1"/>
</dbReference>
<dbReference type="InterPro" id="IPR016142">
    <property type="entry name" value="Citrate_synth-like_lrg_a-sub"/>
</dbReference>